<feature type="domain" description="Glycosyl hydrolase family 36 N-terminal" evidence="9">
    <location>
        <begin position="33"/>
        <end position="287"/>
    </location>
</feature>
<organism evidence="11 13">
    <name type="scientific">Lactobacillus mulieris</name>
    <dbReference type="NCBI Taxonomy" id="2508708"/>
    <lineage>
        <taxon>Bacteria</taxon>
        <taxon>Bacillati</taxon>
        <taxon>Bacillota</taxon>
        <taxon>Bacilli</taxon>
        <taxon>Lactobacillales</taxon>
        <taxon>Lactobacillaceae</taxon>
        <taxon>Lactobacillus</taxon>
    </lineage>
</organism>
<keyword evidence="12" id="KW-1185">Reference proteome</keyword>
<dbReference type="InterPro" id="IPR013785">
    <property type="entry name" value="Aldolase_TIM"/>
</dbReference>
<evidence type="ECO:0000313" key="10">
    <source>
        <dbReference type="EMBL" id="MCZ3622063.1"/>
    </source>
</evidence>
<dbReference type="Proteomes" id="UP001211566">
    <property type="component" value="Unassembled WGS sequence"/>
</dbReference>
<dbReference type="RefSeq" id="WP_269254642.1">
    <property type="nucleotide sequence ID" value="NZ_JAKHEY010000003.1"/>
</dbReference>
<sequence length="728" mass="84057">MLKNLIEFDEETKVFHLHNKYISYLMMIEQGETLAHLYFGKHINSYNGELLYPRIERGFSGNLPGSLDRTFSRDTLPQEYSGAGEMNYHVPGVEVRYENGSQTTFLKYEKYKIIPGKLNLSGLPSSFCKENEAETLMITLSDDDNIKYDLLYTIFRNYPIIARSVQIRNASKEVIHIEKIASLQLSFINQSFDIISLPGAHLNERHIYREKLGYGSKVFESRRGASSHQMNPFVALVDPNTTEFQGKAYGVSLIYSGNHKFEVEKDQIDQINLTVGINDFAFSWRLKPGQVFQSPEAIVTYSEAGLNDMSQSLHKFVFEQIIRSKKKHELRPVLVNSWEAAYFDFDEEKLKKMVIAAQEAGMEMFVLDDGWFGKRNDDNTSLGDWTVDKAKFPNGLGHFIDYVHNHSLKFGLWFEPEMISIDSNLYRNHPDYLLRIPGHTPSPNRNQYVLDLTRLDVRNNIFDQLDTILKSGKIDYVKWDMNRHISDAFSIALPASQQGEVYHRYILGLYELIDKITSKYPDILFESCSGGGGRFDLGMAYYMPQTWTSDNTDAFARMKIQYGTSLVYPINLMTAHVSASPNEQTGRYISMKTRSLVAMSNVLGYELDLTKLNLKDKRQIKQYKVIQALIQFGKFYRLADFDNDSKYAWEFVDESQEECLAFVFKPFSEGQPIFTITKLAGLNPEYKYKNIETNKIYGGDELMNLGLYDNFEKKDFSSELYHFKRVID</sequence>
<dbReference type="InterPro" id="IPR031704">
    <property type="entry name" value="Glyco_hydro_36_N"/>
</dbReference>
<dbReference type="Gene3D" id="2.60.40.1180">
    <property type="entry name" value="Golgi alpha-mannosidase II"/>
    <property type="match status" value="1"/>
</dbReference>
<dbReference type="Gene3D" id="3.20.20.70">
    <property type="entry name" value="Aldolase class I"/>
    <property type="match status" value="1"/>
</dbReference>
<comment type="similarity">
    <text evidence="2">Belongs to the glycosyl hydrolase 36 family.</text>
</comment>
<evidence type="ECO:0000259" key="8">
    <source>
        <dbReference type="Pfam" id="PF16874"/>
    </source>
</evidence>
<dbReference type="Pfam" id="PF02065">
    <property type="entry name" value="Melibiase"/>
    <property type="match status" value="1"/>
</dbReference>
<dbReference type="InterPro" id="IPR031705">
    <property type="entry name" value="Glyco_hydro_36_C"/>
</dbReference>
<keyword evidence="4 6" id="KW-0378">Hydrolase</keyword>
<dbReference type="FunFam" id="3.20.20.70:FF:000118">
    <property type="entry name" value="Alpha-galactosidase"/>
    <property type="match status" value="1"/>
</dbReference>
<dbReference type="GO" id="GO:0016052">
    <property type="term" value="P:carbohydrate catabolic process"/>
    <property type="evidence" value="ECO:0007669"/>
    <property type="project" value="InterPro"/>
</dbReference>
<keyword evidence="5 6" id="KW-0326">Glycosidase</keyword>
<dbReference type="PRINTS" id="PR00743">
    <property type="entry name" value="GLHYDRLASE36"/>
</dbReference>
<accession>A0AAW5WX71</accession>
<feature type="domain" description="Glycosyl hydrolase family 36 C-terminal" evidence="8">
    <location>
        <begin position="647"/>
        <end position="723"/>
    </location>
</feature>
<dbReference type="PIRSF" id="PIRSF005536">
    <property type="entry name" value="Agal"/>
    <property type="match status" value="1"/>
</dbReference>
<evidence type="ECO:0000259" key="9">
    <source>
        <dbReference type="Pfam" id="PF16875"/>
    </source>
</evidence>
<protein>
    <recommendedName>
        <fullName evidence="3 6">Alpha-galactosidase</fullName>
        <ecNumber evidence="3 6">3.2.1.22</ecNumber>
    </recommendedName>
</protein>
<evidence type="ECO:0000256" key="1">
    <source>
        <dbReference type="ARBA" id="ARBA00001255"/>
    </source>
</evidence>
<dbReference type="InterPro" id="IPR050985">
    <property type="entry name" value="Alpha-glycosidase_related"/>
</dbReference>
<evidence type="ECO:0000256" key="3">
    <source>
        <dbReference type="ARBA" id="ARBA00012755"/>
    </source>
</evidence>
<dbReference type="AlphaFoldDB" id="A0AAW5WX71"/>
<feature type="active site" description="Proton donor" evidence="7">
    <location>
        <position position="550"/>
    </location>
</feature>
<evidence type="ECO:0000256" key="2">
    <source>
        <dbReference type="ARBA" id="ARBA00006202"/>
    </source>
</evidence>
<dbReference type="InterPro" id="IPR000111">
    <property type="entry name" value="Glyco_hydro_27/36_CS"/>
</dbReference>
<evidence type="ECO:0000256" key="6">
    <source>
        <dbReference type="PIRNR" id="PIRNR005536"/>
    </source>
</evidence>
<gene>
    <name evidence="10" type="ORF">L2772_04145</name>
    <name evidence="11" type="ORF">L2Z99_03635</name>
</gene>
<proteinExistence type="inferred from homology"/>
<comment type="catalytic activity">
    <reaction evidence="1 6">
        <text>Hydrolysis of terminal, non-reducing alpha-D-galactose residues in alpha-D-galactosides, including galactose oligosaccharides, galactomannans and galactolipids.</text>
        <dbReference type="EC" id="3.2.1.22"/>
    </reaction>
</comment>
<dbReference type="PANTHER" id="PTHR43053">
    <property type="entry name" value="GLYCOSIDASE FAMILY 31"/>
    <property type="match status" value="1"/>
</dbReference>
<dbReference type="Pfam" id="PF16874">
    <property type="entry name" value="Glyco_hydro_36C"/>
    <property type="match status" value="1"/>
</dbReference>
<evidence type="ECO:0000313" key="12">
    <source>
        <dbReference type="Proteomes" id="UP001211420"/>
    </source>
</evidence>
<dbReference type="EMBL" id="JAKHEY010000003">
    <property type="protein sequence ID" value="MCZ9678172.1"/>
    <property type="molecule type" value="Genomic_DNA"/>
</dbReference>
<evidence type="ECO:0000313" key="11">
    <source>
        <dbReference type="EMBL" id="MCZ9678172.1"/>
    </source>
</evidence>
<evidence type="ECO:0000256" key="7">
    <source>
        <dbReference type="PIRSR" id="PIRSR005536-1"/>
    </source>
</evidence>
<feature type="active site" description="Nucleophile" evidence="7">
    <location>
        <position position="480"/>
    </location>
</feature>
<dbReference type="Proteomes" id="UP001211420">
    <property type="component" value="Unassembled WGS sequence"/>
</dbReference>
<dbReference type="InterPro" id="IPR017853">
    <property type="entry name" value="GH"/>
</dbReference>
<reference evidence="10 12" key="2">
    <citation type="submission" date="2022-01" db="EMBL/GenBank/DDBJ databases">
        <title>VMRC isolate genome collection.</title>
        <authorList>
            <person name="France M."/>
            <person name="Rutt L."/>
            <person name="Humphrys M."/>
            <person name="Ravel J."/>
        </authorList>
    </citation>
    <scope>NUCLEOTIDE SEQUENCE [LARGE SCALE GENOMIC DNA]</scope>
    <source>
        <strain evidence="10 12">C0172B4</strain>
    </source>
</reference>
<dbReference type="InterPro" id="IPR038417">
    <property type="entry name" value="Alpga-gal_N_sf"/>
</dbReference>
<evidence type="ECO:0000256" key="5">
    <source>
        <dbReference type="ARBA" id="ARBA00023295"/>
    </source>
</evidence>
<name>A0AAW5WX71_9LACO</name>
<dbReference type="SUPFAM" id="SSF51445">
    <property type="entry name" value="(Trans)glycosidases"/>
    <property type="match status" value="1"/>
</dbReference>
<dbReference type="Gene3D" id="2.70.98.60">
    <property type="entry name" value="alpha-galactosidase from lactobacil brevis"/>
    <property type="match status" value="1"/>
</dbReference>
<reference evidence="11" key="1">
    <citation type="submission" date="2022-01" db="EMBL/GenBank/DDBJ databases">
        <title>STING isolate genome collection.</title>
        <authorList>
            <person name="France M."/>
            <person name="Rutt L."/>
            <person name="Humphrys M."/>
            <person name="Ravel J."/>
        </authorList>
    </citation>
    <scope>NUCLEOTIDE SEQUENCE</scope>
    <source>
        <strain evidence="11">C0081E5</strain>
    </source>
</reference>
<dbReference type="EMBL" id="JAKHPW010000003">
    <property type="protein sequence ID" value="MCZ3622063.1"/>
    <property type="molecule type" value="Genomic_DNA"/>
</dbReference>
<dbReference type="GO" id="GO:0004557">
    <property type="term" value="F:alpha-galactosidase activity"/>
    <property type="evidence" value="ECO:0007669"/>
    <property type="project" value="UniProtKB-UniRule"/>
</dbReference>
<comment type="caution">
    <text evidence="11">The sequence shown here is derived from an EMBL/GenBank/DDBJ whole genome shotgun (WGS) entry which is preliminary data.</text>
</comment>
<dbReference type="PANTHER" id="PTHR43053:SF3">
    <property type="entry name" value="ALPHA-GALACTOSIDASE C-RELATED"/>
    <property type="match status" value="1"/>
</dbReference>
<evidence type="ECO:0000256" key="4">
    <source>
        <dbReference type="ARBA" id="ARBA00022801"/>
    </source>
</evidence>
<evidence type="ECO:0000313" key="13">
    <source>
        <dbReference type="Proteomes" id="UP001211566"/>
    </source>
</evidence>
<dbReference type="InterPro" id="IPR002252">
    <property type="entry name" value="Glyco_hydro_36"/>
</dbReference>
<dbReference type="EC" id="3.2.1.22" evidence="3 6"/>
<dbReference type="InterPro" id="IPR013780">
    <property type="entry name" value="Glyco_hydro_b"/>
</dbReference>
<dbReference type="Pfam" id="PF16875">
    <property type="entry name" value="Glyco_hydro_36N"/>
    <property type="match status" value="1"/>
</dbReference>
<dbReference type="CDD" id="cd14791">
    <property type="entry name" value="GH36"/>
    <property type="match status" value="1"/>
</dbReference>
<dbReference type="PROSITE" id="PS00512">
    <property type="entry name" value="ALPHA_GALACTOSIDASE"/>
    <property type="match status" value="1"/>
</dbReference>